<dbReference type="InterPro" id="IPR015422">
    <property type="entry name" value="PyrdxlP-dep_Trfase_small"/>
</dbReference>
<dbReference type="EC" id="2.6.1.44" evidence="4"/>
<name>A0A3L6TK48_PANMI</name>
<dbReference type="Gene3D" id="3.40.640.10">
    <property type="entry name" value="Type I PLP-dependent aspartate aminotransferase-like (Major domain)"/>
    <property type="match status" value="1"/>
</dbReference>
<dbReference type="PIRSF" id="PIRSF000521">
    <property type="entry name" value="Transaminase_4ab_Lys_Orn"/>
    <property type="match status" value="1"/>
</dbReference>
<dbReference type="PROSITE" id="PS00600">
    <property type="entry name" value="AA_TRANSFER_CLASS_3"/>
    <property type="match status" value="1"/>
</dbReference>
<dbReference type="OrthoDB" id="10261433at2759"/>
<dbReference type="InterPro" id="IPR015424">
    <property type="entry name" value="PyrdxlP-dep_Trfase"/>
</dbReference>
<gene>
    <name evidence="7" type="ORF">C2845_PM01G14410</name>
</gene>
<keyword evidence="7" id="KW-0032">Aminotransferase</keyword>
<dbReference type="GO" id="GO:0008453">
    <property type="term" value="F:alanine-glyoxylate transaminase activity"/>
    <property type="evidence" value="ECO:0007669"/>
    <property type="project" value="UniProtKB-EC"/>
</dbReference>
<sequence length="464" mass="50452">MMRRGARSLVRRFSRLAVAAETAAAAPRMPAFDHVPLPYDGPSAAEIARKRAEYLSPSLFHFYSKPLNIVEGKRQYLFDERGRRYLDAFAGIATVCCGHCHPDVVGAITAQARRLQHSTVLYLNHAIADFAEALASKLPGDLKVVFFTNSGTEANELAILMARLYTGSHDIISLRNSYHGNAAGTMGATAQKNWKFNVVQSGVHHAVNPDPYRGAFGSHAEKYVRDVQEIIEFGTTGQVAGFISEAIQGVGGIVEVSPGYLPLAYEKVRKAGGLCIADEVQAGFARVGSHFWGFETHGVVPDIVTMAKGIGNGIPLGAVVTTPEIAQVLTRRCYFNTFGGNPLCTAGGLAVLKVLEKERLQENAFVVGSYLKDCLRGLQEKHEIIGDVRGTGFMLGVELVTDRQLKTPAKEEICHAMEHMKDMGVLVGKGGFYGNVFRITPPLCFSKEDADFFVEVMDIALSKL</sequence>
<evidence type="ECO:0000313" key="8">
    <source>
        <dbReference type="Proteomes" id="UP000275267"/>
    </source>
</evidence>
<keyword evidence="5 6" id="KW-0663">Pyridoxal phosphate</keyword>
<dbReference type="AlphaFoldDB" id="A0A3L6TK48"/>
<evidence type="ECO:0000313" key="7">
    <source>
        <dbReference type="EMBL" id="RLN39568.1"/>
    </source>
</evidence>
<dbReference type="STRING" id="4540.A0A3L6TK48"/>
<dbReference type="InterPro" id="IPR005814">
    <property type="entry name" value="Aminotrans_3"/>
</dbReference>
<dbReference type="InterPro" id="IPR049704">
    <property type="entry name" value="Aminotrans_3_PPA_site"/>
</dbReference>
<dbReference type="Pfam" id="PF00202">
    <property type="entry name" value="Aminotran_3"/>
    <property type="match status" value="1"/>
</dbReference>
<comment type="similarity">
    <text evidence="3 6">Belongs to the class-III pyridoxal-phosphate-dependent aminotransferase family.</text>
</comment>
<evidence type="ECO:0000256" key="4">
    <source>
        <dbReference type="ARBA" id="ARBA00013049"/>
    </source>
</evidence>
<comment type="caution">
    <text evidence="7">The sequence shown here is derived from an EMBL/GenBank/DDBJ whole genome shotgun (WGS) entry which is preliminary data.</text>
</comment>
<evidence type="ECO:0000256" key="1">
    <source>
        <dbReference type="ARBA" id="ARBA00001781"/>
    </source>
</evidence>
<evidence type="ECO:0000256" key="6">
    <source>
        <dbReference type="RuleBase" id="RU003560"/>
    </source>
</evidence>
<keyword evidence="8" id="KW-1185">Reference proteome</keyword>
<dbReference type="SUPFAM" id="SSF53383">
    <property type="entry name" value="PLP-dependent transferases"/>
    <property type="match status" value="1"/>
</dbReference>
<dbReference type="PANTHER" id="PTHR45688">
    <property type="match status" value="1"/>
</dbReference>
<dbReference type="GO" id="GO:0030170">
    <property type="term" value="F:pyridoxal phosphate binding"/>
    <property type="evidence" value="ECO:0007669"/>
    <property type="project" value="InterPro"/>
</dbReference>
<dbReference type="FunFam" id="3.40.640.10:FF:000004">
    <property type="entry name" value="Acetylornithine aminotransferase"/>
    <property type="match status" value="1"/>
</dbReference>
<proteinExistence type="inferred from homology"/>
<dbReference type="CDD" id="cd00610">
    <property type="entry name" value="OAT_like"/>
    <property type="match status" value="1"/>
</dbReference>
<evidence type="ECO:0000256" key="3">
    <source>
        <dbReference type="ARBA" id="ARBA00008954"/>
    </source>
</evidence>
<dbReference type="InterPro" id="IPR015421">
    <property type="entry name" value="PyrdxlP-dep_Trfase_major"/>
</dbReference>
<reference evidence="8" key="1">
    <citation type="journal article" date="2019" name="Nat. Commun.">
        <title>The genome of broomcorn millet.</title>
        <authorList>
            <person name="Zou C."/>
            <person name="Miki D."/>
            <person name="Li D."/>
            <person name="Tang Q."/>
            <person name="Xiao L."/>
            <person name="Rajput S."/>
            <person name="Deng P."/>
            <person name="Jia W."/>
            <person name="Huang R."/>
            <person name="Zhang M."/>
            <person name="Sun Y."/>
            <person name="Hu J."/>
            <person name="Fu X."/>
            <person name="Schnable P.S."/>
            <person name="Li F."/>
            <person name="Zhang H."/>
            <person name="Feng B."/>
            <person name="Zhu X."/>
            <person name="Liu R."/>
            <person name="Schnable J.C."/>
            <person name="Zhu J.-K."/>
            <person name="Zhang H."/>
        </authorList>
    </citation>
    <scope>NUCLEOTIDE SEQUENCE [LARGE SCALE GENOMIC DNA]</scope>
</reference>
<dbReference type="Gene3D" id="3.90.1150.10">
    <property type="entry name" value="Aspartate Aminotransferase, domain 1"/>
    <property type="match status" value="1"/>
</dbReference>
<dbReference type="GO" id="GO:0005739">
    <property type="term" value="C:mitochondrion"/>
    <property type="evidence" value="ECO:0007669"/>
    <property type="project" value="TreeGrafter"/>
</dbReference>
<dbReference type="Proteomes" id="UP000275267">
    <property type="component" value="Unassembled WGS sequence"/>
</dbReference>
<dbReference type="PANTHER" id="PTHR45688:SF4">
    <property type="entry name" value="OS03G0338000 PROTEIN"/>
    <property type="match status" value="1"/>
</dbReference>
<protein>
    <recommendedName>
        <fullName evidence="4">alanine--glyoxylate transaminase</fullName>
        <ecNumber evidence="4">2.6.1.44</ecNumber>
    </recommendedName>
</protein>
<organism evidence="7 8">
    <name type="scientific">Panicum miliaceum</name>
    <name type="common">Proso millet</name>
    <name type="synonym">Broomcorn millet</name>
    <dbReference type="NCBI Taxonomy" id="4540"/>
    <lineage>
        <taxon>Eukaryota</taxon>
        <taxon>Viridiplantae</taxon>
        <taxon>Streptophyta</taxon>
        <taxon>Embryophyta</taxon>
        <taxon>Tracheophyta</taxon>
        <taxon>Spermatophyta</taxon>
        <taxon>Magnoliopsida</taxon>
        <taxon>Liliopsida</taxon>
        <taxon>Poales</taxon>
        <taxon>Poaceae</taxon>
        <taxon>PACMAD clade</taxon>
        <taxon>Panicoideae</taxon>
        <taxon>Panicodae</taxon>
        <taxon>Paniceae</taxon>
        <taxon>Panicinae</taxon>
        <taxon>Panicum</taxon>
        <taxon>Panicum sect. Panicum</taxon>
    </lineage>
</organism>
<dbReference type="EMBL" id="PQIB02000001">
    <property type="protein sequence ID" value="RLN39568.1"/>
    <property type="molecule type" value="Genomic_DNA"/>
</dbReference>
<accession>A0A3L6TK48</accession>
<comment type="catalytic activity">
    <reaction evidence="1">
        <text>glyoxylate + L-alanine = glycine + pyruvate</text>
        <dbReference type="Rhea" id="RHEA:24248"/>
        <dbReference type="ChEBI" id="CHEBI:15361"/>
        <dbReference type="ChEBI" id="CHEBI:36655"/>
        <dbReference type="ChEBI" id="CHEBI:57305"/>
        <dbReference type="ChEBI" id="CHEBI:57972"/>
        <dbReference type="EC" id="2.6.1.44"/>
    </reaction>
</comment>
<keyword evidence="7" id="KW-0808">Transferase</keyword>
<evidence type="ECO:0000256" key="5">
    <source>
        <dbReference type="ARBA" id="ARBA00022898"/>
    </source>
</evidence>
<comment type="cofactor">
    <cofactor evidence="2">
        <name>pyridoxal 5'-phosphate</name>
        <dbReference type="ChEBI" id="CHEBI:597326"/>
    </cofactor>
</comment>
<evidence type="ECO:0000256" key="2">
    <source>
        <dbReference type="ARBA" id="ARBA00001933"/>
    </source>
</evidence>